<dbReference type="AlphaFoldDB" id="A0AAW2DQH8"/>
<reference evidence="2 3" key="1">
    <citation type="submission" date="2024-01" db="EMBL/GenBank/DDBJ databases">
        <title>A telomere-to-telomere, gap-free genome of sweet tea (Lithocarpus litseifolius).</title>
        <authorList>
            <person name="Zhou J."/>
        </authorList>
    </citation>
    <scope>NUCLEOTIDE SEQUENCE [LARGE SCALE GENOMIC DNA]</scope>
    <source>
        <strain evidence="2">Zhou-2022a</strain>
        <tissue evidence="2">Leaf</tissue>
    </source>
</reference>
<dbReference type="EMBL" id="JAZDWU010000002">
    <property type="protein sequence ID" value="KAL0012671.1"/>
    <property type="molecule type" value="Genomic_DNA"/>
</dbReference>
<gene>
    <name evidence="2" type="ORF">SO802_007779</name>
</gene>
<evidence type="ECO:0000259" key="1">
    <source>
        <dbReference type="Pfam" id="PF13456"/>
    </source>
</evidence>
<evidence type="ECO:0000313" key="2">
    <source>
        <dbReference type="EMBL" id="KAL0012671.1"/>
    </source>
</evidence>
<name>A0AAW2DQH8_9ROSI</name>
<protein>
    <recommendedName>
        <fullName evidence="1">RNase H type-1 domain-containing protein</fullName>
    </recommendedName>
</protein>
<proteinExistence type="predicted"/>
<dbReference type="GO" id="GO:0004523">
    <property type="term" value="F:RNA-DNA hybrid ribonuclease activity"/>
    <property type="evidence" value="ECO:0007669"/>
    <property type="project" value="InterPro"/>
</dbReference>
<dbReference type="InterPro" id="IPR002156">
    <property type="entry name" value="RNaseH_domain"/>
</dbReference>
<feature type="domain" description="RNase H type-1" evidence="1">
    <location>
        <begin position="50"/>
        <end position="113"/>
    </location>
</feature>
<comment type="caution">
    <text evidence="2">The sequence shown here is derived from an EMBL/GenBank/DDBJ whole genome shotgun (WGS) entry which is preliminary data.</text>
</comment>
<keyword evidence="3" id="KW-1185">Reference proteome</keyword>
<dbReference type="GO" id="GO:0003676">
    <property type="term" value="F:nucleic acid binding"/>
    <property type="evidence" value="ECO:0007669"/>
    <property type="project" value="InterPro"/>
</dbReference>
<organism evidence="2 3">
    <name type="scientific">Lithocarpus litseifolius</name>
    <dbReference type="NCBI Taxonomy" id="425828"/>
    <lineage>
        <taxon>Eukaryota</taxon>
        <taxon>Viridiplantae</taxon>
        <taxon>Streptophyta</taxon>
        <taxon>Embryophyta</taxon>
        <taxon>Tracheophyta</taxon>
        <taxon>Spermatophyta</taxon>
        <taxon>Magnoliopsida</taxon>
        <taxon>eudicotyledons</taxon>
        <taxon>Gunneridae</taxon>
        <taxon>Pentapetalae</taxon>
        <taxon>rosids</taxon>
        <taxon>fabids</taxon>
        <taxon>Fagales</taxon>
        <taxon>Fagaceae</taxon>
        <taxon>Lithocarpus</taxon>
    </lineage>
</organism>
<sequence length="129" mass="14778">MSEEVGRELCSRLGRYIESDKRSWLSEQAKFMRLRVDLPIDKPLQKGEMKISHAIFESNALSIVQASNQGDVGGEIGHILQDIRTISFSFSWCTYQHMKRDGNRVAYELAKAAKLSGMWGTRLFNHCLR</sequence>
<dbReference type="Proteomes" id="UP001459277">
    <property type="component" value="Unassembled WGS sequence"/>
</dbReference>
<evidence type="ECO:0000313" key="3">
    <source>
        <dbReference type="Proteomes" id="UP001459277"/>
    </source>
</evidence>
<accession>A0AAW2DQH8</accession>
<dbReference type="Pfam" id="PF13456">
    <property type="entry name" value="RVT_3"/>
    <property type="match status" value="1"/>
</dbReference>